<keyword evidence="4 7" id="KW-0812">Transmembrane</keyword>
<proteinExistence type="predicted"/>
<dbReference type="InterPro" id="IPR011701">
    <property type="entry name" value="MFS"/>
</dbReference>
<keyword evidence="2" id="KW-0813">Transport</keyword>
<dbReference type="InterPro" id="IPR022324">
    <property type="entry name" value="Bacilysin_exporter_BacE_put"/>
</dbReference>
<dbReference type="EMBL" id="MJEH01000018">
    <property type="protein sequence ID" value="OEH93060.1"/>
    <property type="molecule type" value="Genomic_DNA"/>
</dbReference>
<dbReference type="STRING" id="1305675.BFG57_13945"/>
<feature type="transmembrane region" description="Helical" evidence="7">
    <location>
        <begin position="274"/>
        <end position="293"/>
    </location>
</feature>
<accession>A0A1E5LG56</accession>
<organism evidence="9 10">
    <name type="scientific">Bacillus solimangrovi</name>
    <dbReference type="NCBI Taxonomy" id="1305675"/>
    <lineage>
        <taxon>Bacteria</taxon>
        <taxon>Bacillati</taxon>
        <taxon>Bacillota</taxon>
        <taxon>Bacilli</taxon>
        <taxon>Bacillales</taxon>
        <taxon>Bacillaceae</taxon>
        <taxon>Bacillus</taxon>
    </lineage>
</organism>
<comment type="caution">
    <text evidence="9">The sequence shown here is derived from an EMBL/GenBank/DDBJ whole genome shotgun (WGS) entry which is preliminary data.</text>
</comment>
<feature type="transmembrane region" description="Helical" evidence="7">
    <location>
        <begin position="364"/>
        <end position="384"/>
    </location>
</feature>
<evidence type="ECO:0000256" key="4">
    <source>
        <dbReference type="ARBA" id="ARBA00022692"/>
    </source>
</evidence>
<dbReference type="InterPro" id="IPR020846">
    <property type="entry name" value="MFS_dom"/>
</dbReference>
<dbReference type="Pfam" id="PF07690">
    <property type="entry name" value="MFS_1"/>
    <property type="match status" value="1"/>
</dbReference>
<dbReference type="SUPFAM" id="SSF103473">
    <property type="entry name" value="MFS general substrate transporter"/>
    <property type="match status" value="1"/>
</dbReference>
<sequence>MFAQLISSIGDWLSIVAIITLVGLKWNATPMEVSFVILCLALPMVIFGPLAGVVADRMNRKALMIISDLIRALLILLLSMAETIEVVYICLLLIGIFSTIFIPAKNGKLKELVAEEHMTRAMSISAAIDSITKVLGPLLSGGFVLVFGAKLVFYIDSATFLISAVLIALLPKATHVIKVEETVEKDRTSIKTDLLLGLSFIRSNTSMLVGMFFLGMSLLILQLSDSQLIVLIREISDATPNLFGYVVMASGIGMFFSGILLAKKTQLHSMVTMLIGVCGIGIGFGMMGVFTYFDTSYPVVWIVSCGLWAGFSINLVFVPFQAYIQLETPVQMTGRVFGVMNSVTTTATIVGPILGGWLSTVVGVVPTFMTTAALLILMALIGLAMKSKRERRERDVSESEQATSRGTTS</sequence>
<feature type="transmembrane region" description="Helical" evidence="7">
    <location>
        <begin position="299"/>
        <end position="324"/>
    </location>
</feature>
<evidence type="ECO:0000256" key="2">
    <source>
        <dbReference type="ARBA" id="ARBA00022448"/>
    </source>
</evidence>
<feature type="transmembrane region" description="Helical" evidence="7">
    <location>
        <begin position="194"/>
        <end position="222"/>
    </location>
</feature>
<keyword evidence="3" id="KW-1003">Cell membrane</keyword>
<evidence type="ECO:0000256" key="5">
    <source>
        <dbReference type="ARBA" id="ARBA00022989"/>
    </source>
</evidence>
<evidence type="ECO:0000256" key="6">
    <source>
        <dbReference type="ARBA" id="ARBA00023136"/>
    </source>
</evidence>
<dbReference type="InterPro" id="IPR036259">
    <property type="entry name" value="MFS_trans_sf"/>
</dbReference>
<feature type="transmembrane region" description="Helical" evidence="7">
    <location>
        <begin position="242"/>
        <end position="262"/>
    </location>
</feature>
<dbReference type="Proteomes" id="UP000095209">
    <property type="component" value="Unassembled WGS sequence"/>
</dbReference>
<feature type="transmembrane region" description="Helical" evidence="7">
    <location>
        <begin position="34"/>
        <end position="55"/>
    </location>
</feature>
<keyword evidence="5 7" id="KW-1133">Transmembrane helix</keyword>
<dbReference type="PROSITE" id="PS50850">
    <property type="entry name" value="MFS"/>
    <property type="match status" value="1"/>
</dbReference>
<dbReference type="GO" id="GO:0022857">
    <property type="term" value="F:transmembrane transporter activity"/>
    <property type="evidence" value="ECO:0007669"/>
    <property type="project" value="InterPro"/>
</dbReference>
<gene>
    <name evidence="9" type="ORF">BFG57_13945</name>
</gene>
<comment type="subcellular location">
    <subcellularLocation>
        <location evidence="1">Cell membrane</location>
        <topology evidence="1">Multi-pass membrane protein</topology>
    </subcellularLocation>
</comment>
<dbReference type="PANTHER" id="PTHR43266">
    <property type="entry name" value="MACROLIDE-EFFLUX PROTEIN"/>
    <property type="match status" value="1"/>
</dbReference>
<evidence type="ECO:0000259" key="8">
    <source>
        <dbReference type="PROSITE" id="PS50850"/>
    </source>
</evidence>
<evidence type="ECO:0000313" key="10">
    <source>
        <dbReference type="Proteomes" id="UP000095209"/>
    </source>
</evidence>
<dbReference type="PRINTS" id="PR01988">
    <property type="entry name" value="EXPORTERBACE"/>
</dbReference>
<dbReference type="AlphaFoldDB" id="A0A1E5LG56"/>
<evidence type="ECO:0000313" key="9">
    <source>
        <dbReference type="EMBL" id="OEH93060.1"/>
    </source>
</evidence>
<feature type="transmembrane region" description="Helical" evidence="7">
    <location>
        <begin position="86"/>
        <end position="104"/>
    </location>
</feature>
<dbReference type="Gene3D" id="1.20.1250.20">
    <property type="entry name" value="MFS general substrate transporter like domains"/>
    <property type="match status" value="1"/>
</dbReference>
<evidence type="ECO:0000256" key="1">
    <source>
        <dbReference type="ARBA" id="ARBA00004651"/>
    </source>
</evidence>
<feature type="transmembrane region" description="Helical" evidence="7">
    <location>
        <begin position="12"/>
        <end position="28"/>
    </location>
</feature>
<keyword evidence="10" id="KW-1185">Reference proteome</keyword>
<keyword evidence="6 7" id="KW-0472">Membrane</keyword>
<feature type="transmembrane region" description="Helical" evidence="7">
    <location>
        <begin position="151"/>
        <end position="173"/>
    </location>
</feature>
<evidence type="ECO:0000256" key="7">
    <source>
        <dbReference type="SAM" id="Phobius"/>
    </source>
</evidence>
<name>A0A1E5LG56_9BACI</name>
<dbReference type="GO" id="GO:0005886">
    <property type="term" value="C:plasma membrane"/>
    <property type="evidence" value="ECO:0007669"/>
    <property type="project" value="UniProtKB-SubCell"/>
</dbReference>
<dbReference type="OrthoDB" id="9775268at2"/>
<feature type="transmembrane region" description="Helical" evidence="7">
    <location>
        <begin position="336"/>
        <end position="358"/>
    </location>
</feature>
<dbReference type="CDD" id="cd06173">
    <property type="entry name" value="MFS_MefA_like"/>
    <property type="match status" value="1"/>
</dbReference>
<protein>
    <submittedName>
        <fullName evidence="9">MFS transporter</fullName>
    </submittedName>
</protein>
<feature type="domain" description="Major facilitator superfamily (MFS) profile" evidence="8">
    <location>
        <begin position="1"/>
        <end position="390"/>
    </location>
</feature>
<evidence type="ECO:0000256" key="3">
    <source>
        <dbReference type="ARBA" id="ARBA00022475"/>
    </source>
</evidence>
<dbReference type="PANTHER" id="PTHR43266:SF2">
    <property type="entry name" value="MAJOR FACILITATOR SUPERFAMILY (MFS) PROFILE DOMAIN-CONTAINING PROTEIN"/>
    <property type="match status" value="1"/>
</dbReference>
<reference evidence="9 10" key="1">
    <citation type="submission" date="2016-08" db="EMBL/GenBank/DDBJ databases">
        <title>Genome of Bacillus solimangrovi GH2-4.</title>
        <authorList>
            <person name="Lim S."/>
            <person name="Kim B.-C."/>
        </authorList>
    </citation>
    <scope>NUCLEOTIDE SEQUENCE [LARGE SCALE GENOMIC DNA]</scope>
    <source>
        <strain evidence="9 10">GH2-4</strain>
    </source>
</reference>